<comment type="caution">
    <text evidence="1">The sequence shown here is derived from an EMBL/GenBank/DDBJ whole genome shotgun (WGS) entry which is preliminary data.</text>
</comment>
<evidence type="ECO:0000313" key="2">
    <source>
        <dbReference type="Proteomes" id="UP000801492"/>
    </source>
</evidence>
<dbReference type="Proteomes" id="UP000801492">
    <property type="component" value="Unassembled WGS sequence"/>
</dbReference>
<dbReference type="OrthoDB" id="6766867at2759"/>
<feature type="non-terminal residue" evidence="1">
    <location>
        <position position="239"/>
    </location>
</feature>
<evidence type="ECO:0000313" key="1">
    <source>
        <dbReference type="EMBL" id="KAF2887879.1"/>
    </source>
</evidence>
<name>A0A8K0G6I8_IGNLU</name>
<reference evidence="1" key="1">
    <citation type="submission" date="2019-08" db="EMBL/GenBank/DDBJ databases">
        <title>The genome of the North American firefly Photinus pyralis.</title>
        <authorList>
            <consortium name="Photinus pyralis genome working group"/>
            <person name="Fallon T.R."/>
            <person name="Sander Lower S.E."/>
            <person name="Weng J.-K."/>
        </authorList>
    </citation>
    <scope>NUCLEOTIDE SEQUENCE</scope>
    <source>
        <strain evidence="1">TRF0915ILg1</strain>
        <tissue evidence="1">Whole body</tissue>
    </source>
</reference>
<dbReference type="EMBL" id="VTPC01081274">
    <property type="protein sequence ID" value="KAF2887879.1"/>
    <property type="molecule type" value="Genomic_DNA"/>
</dbReference>
<protein>
    <submittedName>
        <fullName evidence="1">Uncharacterized protein</fullName>
    </submittedName>
</protein>
<sequence length="239" mass="27177">SKDSLKIRKQQETDVTETKRLEKRELRKSRQLSRLVTLNVSIVCDSVTNTKIEKTETPLATPKPEQPFTLESPNCRAFEYLGHVTPLPSLGESIAKSIITSLNDTGINPEDLLAVGCDGIAVNMGKKNGALQFLELEFSRPLQWLICQLHMNELPLPRHLFQYLYGRTKGPKEYFGAITKAIKYTVSAEVRKFLILDLNFNATQYFELINRQKNFITAPPILETVSDNDIKMLIHDHYG</sequence>
<accession>A0A8K0G6I8</accession>
<gene>
    <name evidence="1" type="ORF">ILUMI_18294</name>
</gene>
<organism evidence="1 2">
    <name type="scientific">Ignelater luminosus</name>
    <name type="common">Cucubano</name>
    <name type="synonym">Pyrophorus luminosus</name>
    <dbReference type="NCBI Taxonomy" id="2038154"/>
    <lineage>
        <taxon>Eukaryota</taxon>
        <taxon>Metazoa</taxon>
        <taxon>Ecdysozoa</taxon>
        <taxon>Arthropoda</taxon>
        <taxon>Hexapoda</taxon>
        <taxon>Insecta</taxon>
        <taxon>Pterygota</taxon>
        <taxon>Neoptera</taxon>
        <taxon>Endopterygota</taxon>
        <taxon>Coleoptera</taxon>
        <taxon>Polyphaga</taxon>
        <taxon>Elateriformia</taxon>
        <taxon>Elateroidea</taxon>
        <taxon>Elateridae</taxon>
        <taxon>Agrypninae</taxon>
        <taxon>Pyrophorini</taxon>
        <taxon>Ignelater</taxon>
    </lineage>
</organism>
<dbReference type="AlphaFoldDB" id="A0A8K0G6I8"/>
<keyword evidence="2" id="KW-1185">Reference proteome</keyword>
<proteinExistence type="predicted"/>